<protein>
    <submittedName>
        <fullName evidence="2">GNAT family N-acetyltransferase</fullName>
        <ecNumber evidence="2">2.3.-.-</ecNumber>
    </submittedName>
</protein>
<dbReference type="EC" id="2.3.-.-" evidence="2"/>
<dbReference type="InterPro" id="IPR016181">
    <property type="entry name" value="Acyl_CoA_acyltransferase"/>
</dbReference>
<dbReference type="PANTHER" id="PTHR43792:SF1">
    <property type="entry name" value="N-ACETYLTRANSFERASE DOMAIN-CONTAINING PROTEIN"/>
    <property type="match status" value="1"/>
</dbReference>
<keyword evidence="3" id="KW-1185">Reference proteome</keyword>
<evidence type="ECO:0000259" key="1">
    <source>
        <dbReference type="PROSITE" id="PS51186"/>
    </source>
</evidence>
<evidence type="ECO:0000313" key="3">
    <source>
        <dbReference type="Proteomes" id="UP001589906"/>
    </source>
</evidence>
<dbReference type="SUPFAM" id="SSF55729">
    <property type="entry name" value="Acyl-CoA N-acyltransferases (Nat)"/>
    <property type="match status" value="1"/>
</dbReference>
<organism evidence="2 3">
    <name type="scientific">Brevundimonas balnearis</name>
    <dbReference type="NCBI Taxonomy" id="1572858"/>
    <lineage>
        <taxon>Bacteria</taxon>
        <taxon>Pseudomonadati</taxon>
        <taxon>Pseudomonadota</taxon>
        <taxon>Alphaproteobacteria</taxon>
        <taxon>Caulobacterales</taxon>
        <taxon>Caulobacteraceae</taxon>
        <taxon>Brevundimonas</taxon>
    </lineage>
</organism>
<feature type="domain" description="N-acetyltransferase" evidence="1">
    <location>
        <begin position="17"/>
        <end position="172"/>
    </location>
</feature>
<gene>
    <name evidence="2" type="ORF">ACFFGE_09510</name>
</gene>
<evidence type="ECO:0000313" key="2">
    <source>
        <dbReference type="EMBL" id="MFC0634114.1"/>
    </source>
</evidence>
<dbReference type="RefSeq" id="WP_376836107.1">
    <property type="nucleotide sequence ID" value="NZ_JBHLSW010000006.1"/>
</dbReference>
<reference evidence="2 3" key="1">
    <citation type="submission" date="2024-09" db="EMBL/GenBank/DDBJ databases">
        <authorList>
            <person name="Sun Q."/>
            <person name="Mori K."/>
        </authorList>
    </citation>
    <scope>NUCLEOTIDE SEQUENCE [LARGE SCALE GENOMIC DNA]</scope>
    <source>
        <strain evidence="2 3">NCAIM B.02621</strain>
    </source>
</reference>
<dbReference type="GO" id="GO:0016746">
    <property type="term" value="F:acyltransferase activity"/>
    <property type="evidence" value="ECO:0007669"/>
    <property type="project" value="UniProtKB-KW"/>
</dbReference>
<dbReference type="Pfam" id="PF13302">
    <property type="entry name" value="Acetyltransf_3"/>
    <property type="match status" value="1"/>
</dbReference>
<dbReference type="PROSITE" id="PS51186">
    <property type="entry name" value="GNAT"/>
    <property type="match status" value="1"/>
</dbReference>
<keyword evidence="2" id="KW-0012">Acyltransferase</keyword>
<dbReference type="PANTHER" id="PTHR43792">
    <property type="entry name" value="GNAT FAMILY, PUTATIVE (AFU_ORTHOLOGUE AFUA_3G00765)-RELATED-RELATED"/>
    <property type="match status" value="1"/>
</dbReference>
<keyword evidence="2" id="KW-0808">Transferase</keyword>
<dbReference type="InterPro" id="IPR000182">
    <property type="entry name" value="GNAT_dom"/>
</dbReference>
<sequence>MSGPLMAGGPTIETARLILRPPTLDDFPRWAESMAHPSARFIGGPQTPEAAWRPFMTMAGAWALTGIGMFSLIEKDTGLWMGRIGPWRPLGWPGNEIGWGVHPEAAGRGFALEAAEAAMDYAFDVLGWEDVIHCIDPENIASQRLAMKLGSKNHGPTRIPPPFDQVAVDRWGQSRADWAVNRMKPAVHRAA</sequence>
<accession>A0ABV6R4I5</accession>
<comment type="caution">
    <text evidence="2">The sequence shown here is derived from an EMBL/GenBank/DDBJ whole genome shotgun (WGS) entry which is preliminary data.</text>
</comment>
<proteinExistence type="predicted"/>
<name>A0ABV6R4I5_9CAUL</name>
<dbReference type="InterPro" id="IPR051531">
    <property type="entry name" value="N-acetyltransferase"/>
</dbReference>
<dbReference type="Proteomes" id="UP001589906">
    <property type="component" value="Unassembled WGS sequence"/>
</dbReference>
<dbReference type="EMBL" id="JBHLSW010000006">
    <property type="protein sequence ID" value="MFC0634114.1"/>
    <property type="molecule type" value="Genomic_DNA"/>
</dbReference>
<dbReference type="Gene3D" id="3.40.630.30">
    <property type="match status" value="1"/>
</dbReference>